<feature type="transmembrane region" description="Helical" evidence="5">
    <location>
        <begin position="411"/>
        <end position="428"/>
    </location>
</feature>
<keyword evidence="7" id="KW-1185">Reference proteome</keyword>
<dbReference type="AlphaFoldDB" id="M1V7A1"/>
<feature type="transmembrane region" description="Helical" evidence="5">
    <location>
        <begin position="95"/>
        <end position="114"/>
    </location>
</feature>
<evidence type="ECO:0000256" key="4">
    <source>
        <dbReference type="ARBA" id="ARBA00023136"/>
    </source>
</evidence>
<keyword evidence="2 5" id="KW-0812">Transmembrane</keyword>
<evidence type="ECO:0000313" key="6">
    <source>
        <dbReference type="EMBL" id="BAM79619.1"/>
    </source>
</evidence>
<dbReference type="Pfam" id="PF02535">
    <property type="entry name" value="Zip"/>
    <property type="match status" value="1"/>
</dbReference>
<organism evidence="6 7">
    <name type="scientific">Cyanidioschyzon merolae (strain NIES-3377 / 10D)</name>
    <name type="common">Unicellular red alga</name>
    <dbReference type="NCBI Taxonomy" id="280699"/>
    <lineage>
        <taxon>Eukaryota</taxon>
        <taxon>Rhodophyta</taxon>
        <taxon>Bangiophyceae</taxon>
        <taxon>Cyanidiales</taxon>
        <taxon>Cyanidiaceae</taxon>
        <taxon>Cyanidioschyzon</taxon>
    </lineage>
</organism>
<comment type="subcellular location">
    <subcellularLocation>
        <location evidence="1">Membrane</location>
        <topology evidence="1">Multi-pass membrane protein</topology>
    </subcellularLocation>
</comment>
<name>M1V7A1_CYAM1</name>
<keyword evidence="3 5" id="KW-1133">Transmembrane helix</keyword>
<dbReference type="GO" id="GO:0016020">
    <property type="term" value="C:membrane"/>
    <property type="evidence" value="ECO:0007669"/>
    <property type="project" value="UniProtKB-SubCell"/>
</dbReference>
<dbReference type="RefSeq" id="XP_005535905.1">
    <property type="nucleotide sequence ID" value="XM_005535848.1"/>
</dbReference>
<accession>M1V7A1</accession>
<dbReference type="Gramene" id="CMG102CT">
    <property type="protein sequence ID" value="CMG102CT"/>
    <property type="gene ID" value="CMG102C"/>
</dbReference>
<gene>
    <name evidence="6" type="ORF">CYME_CMG102C</name>
</gene>
<dbReference type="GO" id="GO:0005385">
    <property type="term" value="F:zinc ion transmembrane transporter activity"/>
    <property type="evidence" value="ECO:0007669"/>
    <property type="project" value="TreeGrafter"/>
</dbReference>
<dbReference type="PANTHER" id="PTHR11040">
    <property type="entry name" value="ZINC/IRON TRANSPORTER"/>
    <property type="match status" value="1"/>
</dbReference>
<evidence type="ECO:0000256" key="2">
    <source>
        <dbReference type="ARBA" id="ARBA00022692"/>
    </source>
</evidence>
<feature type="transmembrane region" description="Helical" evidence="5">
    <location>
        <begin position="134"/>
        <end position="153"/>
    </location>
</feature>
<reference evidence="6 7" key="2">
    <citation type="journal article" date="2007" name="BMC Biol.">
        <title>A 100%-complete sequence reveals unusually simple genomic features in the hot-spring red alga Cyanidioschyzon merolae.</title>
        <authorList>
            <person name="Nozaki H."/>
            <person name="Takano H."/>
            <person name="Misumi O."/>
            <person name="Terasawa K."/>
            <person name="Matsuzaki M."/>
            <person name="Maruyama S."/>
            <person name="Nishida K."/>
            <person name="Yagisawa F."/>
            <person name="Yoshida Y."/>
            <person name="Fujiwara T."/>
            <person name="Takio S."/>
            <person name="Tamura K."/>
            <person name="Chung S.J."/>
            <person name="Nakamura S."/>
            <person name="Kuroiwa H."/>
            <person name="Tanaka K."/>
            <person name="Sato N."/>
            <person name="Kuroiwa T."/>
        </authorList>
    </citation>
    <scope>NUCLEOTIDE SEQUENCE [LARGE SCALE GENOMIC DNA]</scope>
    <source>
        <strain evidence="6 7">10D</strain>
    </source>
</reference>
<protein>
    <submittedName>
        <fullName evidence="6">Similar to zinc transporter</fullName>
    </submittedName>
</protein>
<dbReference type="InterPro" id="IPR003689">
    <property type="entry name" value="ZIP"/>
</dbReference>
<dbReference type="HOGENOM" id="CLU_639948_0_0_1"/>
<dbReference type="Proteomes" id="UP000007014">
    <property type="component" value="Chromosome 7"/>
</dbReference>
<proteinExistence type="predicted"/>
<evidence type="ECO:0000256" key="5">
    <source>
        <dbReference type="SAM" id="Phobius"/>
    </source>
</evidence>
<dbReference type="KEGG" id="cme:CYME_CMG102C"/>
<dbReference type="PANTHER" id="PTHR11040:SF44">
    <property type="entry name" value="PROTEIN ZNTC-RELATED"/>
    <property type="match status" value="1"/>
</dbReference>
<dbReference type="GeneID" id="16993244"/>
<dbReference type="EMBL" id="AP006489">
    <property type="protein sequence ID" value="BAM79619.1"/>
    <property type="molecule type" value="Genomic_DNA"/>
</dbReference>
<sequence>MRRLEQSEVQASTGSDHVSLVSFLALQALLYATALSGVLVPCLGNDSDTEVGQVSSAACEEFGPQADPRLRLAVARRTQRPQAARRSWKHVFEDWGRGVAAGVLLSAALVHILPSSAVQLEDNLATAYGMERSTAVSLLGTCFLVGVLGVYCIDLRARRAADAPRLPSPLCVDARAPHPWGDCSQRPAPSERVDSGHPLSQLEAHPASTSAALQRSQPATAEHHLRPIWKILLCSLSFHALSEGMALGLSVYRTFVAMYLAIILHKFFAGLALGVSLASAREPMARCLRAGALFAAATPCAATLARLSAHWSQLDSARSGGAVRIVGGLLNGIAAGSFLAISLLEIIPCPRNSAEASQVAPWIGKSHENAMDWYRGTPGYETLTTADSCATLNAGVDTAADPMAAMSSRQTLVPLLFSAATFSLLALWI</sequence>
<feature type="transmembrane region" description="Helical" evidence="5">
    <location>
        <begin position="290"/>
        <end position="309"/>
    </location>
</feature>
<dbReference type="OrthoDB" id="448280at2759"/>
<reference evidence="6 7" key="1">
    <citation type="journal article" date="2004" name="Nature">
        <title>Genome sequence of the ultrasmall unicellular red alga Cyanidioschyzon merolae 10D.</title>
        <authorList>
            <person name="Matsuzaki M."/>
            <person name="Misumi O."/>
            <person name="Shin-i T."/>
            <person name="Maruyama S."/>
            <person name="Takahara M."/>
            <person name="Miyagishima S."/>
            <person name="Mori T."/>
            <person name="Nishida K."/>
            <person name="Yagisawa F."/>
            <person name="Nishida K."/>
            <person name="Yoshida Y."/>
            <person name="Nishimura Y."/>
            <person name="Nakao S."/>
            <person name="Kobayashi T."/>
            <person name="Momoyama Y."/>
            <person name="Higashiyama T."/>
            <person name="Minoda A."/>
            <person name="Sano M."/>
            <person name="Nomoto H."/>
            <person name="Oishi K."/>
            <person name="Hayashi H."/>
            <person name="Ohta F."/>
            <person name="Nishizaka S."/>
            <person name="Haga S."/>
            <person name="Miura S."/>
            <person name="Morishita T."/>
            <person name="Kabeya Y."/>
            <person name="Terasawa K."/>
            <person name="Suzuki Y."/>
            <person name="Ishii Y."/>
            <person name="Asakawa S."/>
            <person name="Takano H."/>
            <person name="Ohta N."/>
            <person name="Kuroiwa H."/>
            <person name="Tanaka K."/>
            <person name="Shimizu N."/>
            <person name="Sugano S."/>
            <person name="Sato N."/>
            <person name="Nozaki H."/>
            <person name="Ogasawara N."/>
            <person name="Kohara Y."/>
            <person name="Kuroiwa T."/>
        </authorList>
    </citation>
    <scope>NUCLEOTIDE SEQUENCE [LARGE SCALE GENOMIC DNA]</scope>
    <source>
        <strain evidence="6 7">10D</strain>
    </source>
</reference>
<feature type="transmembrane region" description="Helical" evidence="5">
    <location>
        <begin position="321"/>
        <end position="344"/>
    </location>
</feature>
<evidence type="ECO:0000256" key="1">
    <source>
        <dbReference type="ARBA" id="ARBA00004141"/>
    </source>
</evidence>
<evidence type="ECO:0000256" key="3">
    <source>
        <dbReference type="ARBA" id="ARBA00022989"/>
    </source>
</evidence>
<keyword evidence="4 5" id="KW-0472">Membrane</keyword>
<feature type="transmembrane region" description="Helical" evidence="5">
    <location>
        <begin position="258"/>
        <end position="278"/>
    </location>
</feature>
<evidence type="ECO:0000313" key="7">
    <source>
        <dbReference type="Proteomes" id="UP000007014"/>
    </source>
</evidence>